<gene>
    <name evidence="1" type="ORF">K1T71_003815</name>
</gene>
<proteinExistence type="predicted"/>
<comment type="caution">
    <text evidence="1">The sequence shown here is derived from an EMBL/GenBank/DDBJ whole genome shotgun (WGS) entry which is preliminary data.</text>
</comment>
<accession>A0ACC1D9A1</accession>
<sequence length="220" mass="24659">MLPPDLKEIVSNCAVFVTILQLLSGVLVCKQYVANRTTAEASVLPFLCGLLSAGYWALYGLSKKDNIIIFINLIGINLMVIYIIVFYMYTFKKSTVLKQIITVAVFFILSYGYISSEEDSHRHDILGFIACSLTLVAIAAPMSKLFYVLKVKNTECLPFPMILMSFFVCLLWYIYGLIENDIFIIVPNLIGGTLGVGQLSLFWIYPRKPQSPILTKSLVA</sequence>
<name>A0ACC1D9A1_9NEOP</name>
<protein>
    <submittedName>
        <fullName evidence="1">Uncharacterized protein</fullName>
    </submittedName>
</protein>
<dbReference type="Proteomes" id="UP000824533">
    <property type="component" value="Linkage Group LG06"/>
</dbReference>
<keyword evidence="2" id="KW-1185">Reference proteome</keyword>
<evidence type="ECO:0000313" key="2">
    <source>
        <dbReference type="Proteomes" id="UP000824533"/>
    </source>
</evidence>
<reference evidence="1 2" key="1">
    <citation type="journal article" date="2021" name="Front. Genet.">
        <title>Chromosome-Level Genome Assembly Reveals Significant Gene Expansion in the Toll and IMD Signaling Pathways of Dendrolimus kikuchii.</title>
        <authorList>
            <person name="Zhou J."/>
            <person name="Wu P."/>
            <person name="Xiong Z."/>
            <person name="Liu N."/>
            <person name="Zhao N."/>
            <person name="Ji M."/>
            <person name="Qiu Y."/>
            <person name="Yang B."/>
        </authorList>
    </citation>
    <scope>NUCLEOTIDE SEQUENCE [LARGE SCALE GENOMIC DNA]</scope>
    <source>
        <strain evidence="1">Ann1</strain>
    </source>
</reference>
<evidence type="ECO:0000313" key="1">
    <source>
        <dbReference type="EMBL" id="KAJ0180411.1"/>
    </source>
</evidence>
<dbReference type="EMBL" id="CM034392">
    <property type="protein sequence ID" value="KAJ0180411.1"/>
    <property type="molecule type" value="Genomic_DNA"/>
</dbReference>
<organism evidence="1 2">
    <name type="scientific">Dendrolimus kikuchii</name>
    <dbReference type="NCBI Taxonomy" id="765133"/>
    <lineage>
        <taxon>Eukaryota</taxon>
        <taxon>Metazoa</taxon>
        <taxon>Ecdysozoa</taxon>
        <taxon>Arthropoda</taxon>
        <taxon>Hexapoda</taxon>
        <taxon>Insecta</taxon>
        <taxon>Pterygota</taxon>
        <taxon>Neoptera</taxon>
        <taxon>Endopterygota</taxon>
        <taxon>Lepidoptera</taxon>
        <taxon>Glossata</taxon>
        <taxon>Ditrysia</taxon>
        <taxon>Bombycoidea</taxon>
        <taxon>Lasiocampidae</taxon>
        <taxon>Dendrolimus</taxon>
    </lineage>
</organism>